<dbReference type="EMBL" id="JACJVO010000003">
    <property type="protein sequence ID" value="MBB6729938.1"/>
    <property type="molecule type" value="Genomic_DNA"/>
</dbReference>
<dbReference type="AlphaFoldDB" id="A0A7X0VVJ3"/>
<evidence type="ECO:0000256" key="3">
    <source>
        <dbReference type="SAM" id="SignalP"/>
    </source>
</evidence>
<protein>
    <submittedName>
        <fullName evidence="4">Extracellular solute-binding protein</fullName>
    </submittedName>
</protein>
<gene>
    <name evidence="4" type="ORF">H7C18_03425</name>
</gene>
<keyword evidence="1 3" id="KW-0732">Signal</keyword>
<evidence type="ECO:0000256" key="1">
    <source>
        <dbReference type="ARBA" id="ARBA00022729"/>
    </source>
</evidence>
<evidence type="ECO:0000256" key="2">
    <source>
        <dbReference type="SAM" id="MobiDB-lite"/>
    </source>
</evidence>
<feature type="chain" id="PRO_5038863944" evidence="3">
    <location>
        <begin position="20"/>
        <end position="521"/>
    </location>
</feature>
<name>A0A7X0VVJ3_9BACL</name>
<dbReference type="PANTHER" id="PTHR43649">
    <property type="entry name" value="ARABINOSE-BINDING PROTEIN-RELATED"/>
    <property type="match status" value="1"/>
</dbReference>
<comment type="caution">
    <text evidence="4">The sequence shown here is derived from an EMBL/GenBank/DDBJ whole genome shotgun (WGS) entry which is preliminary data.</text>
</comment>
<reference evidence="4 5" key="1">
    <citation type="submission" date="2020-08" db="EMBL/GenBank/DDBJ databases">
        <title>Cohnella phylogeny.</title>
        <authorList>
            <person name="Dunlap C."/>
        </authorList>
    </citation>
    <scope>NUCLEOTIDE SEQUENCE [LARGE SCALE GENOMIC DNA]</scope>
    <source>
        <strain evidence="4 5">CBP 2801</strain>
    </source>
</reference>
<organism evidence="4 5">
    <name type="scientific">Cohnella zeiphila</name>
    <dbReference type="NCBI Taxonomy" id="2761120"/>
    <lineage>
        <taxon>Bacteria</taxon>
        <taxon>Bacillati</taxon>
        <taxon>Bacillota</taxon>
        <taxon>Bacilli</taxon>
        <taxon>Bacillales</taxon>
        <taxon>Paenibacillaceae</taxon>
        <taxon>Cohnella</taxon>
    </lineage>
</organism>
<dbReference type="PROSITE" id="PS51257">
    <property type="entry name" value="PROKAR_LIPOPROTEIN"/>
    <property type="match status" value="1"/>
</dbReference>
<dbReference type="PANTHER" id="PTHR43649:SF33">
    <property type="entry name" value="POLYGALACTURONAN_RHAMNOGALACTURONAN-BINDING PROTEIN YTCQ"/>
    <property type="match status" value="1"/>
</dbReference>
<keyword evidence="5" id="KW-1185">Reference proteome</keyword>
<dbReference type="Proteomes" id="UP000564644">
    <property type="component" value="Unassembled WGS sequence"/>
</dbReference>
<dbReference type="Gene3D" id="3.40.190.10">
    <property type="entry name" value="Periplasmic binding protein-like II"/>
    <property type="match status" value="2"/>
</dbReference>
<feature type="compositionally biased region" description="Low complexity" evidence="2">
    <location>
        <begin position="29"/>
        <end position="58"/>
    </location>
</feature>
<feature type="signal peptide" evidence="3">
    <location>
        <begin position="1"/>
        <end position="19"/>
    </location>
</feature>
<proteinExistence type="predicted"/>
<dbReference type="SUPFAM" id="SSF53850">
    <property type="entry name" value="Periplasmic binding protein-like II"/>
    <property type="match status" value="1"/>
</dbReference>
<evidence type="ECO:0000313" key="4">
    <source>
        <dbReference type="EMBL" id="MBB6729938.1"/>
    </source>
</evidence>
<dbReference type="InterPro" id="IPR050490">
    <property type="entry name" value="Bact_solute-bd_prot1"/>
</dbReference>
<evidence type="ECO:0000313" key="5">
    <source>
        <dbReference type="Proteomes" id="UP000564644"/>
    </source>
</evidence>
<dbReference type="RefSeq" id="WP_185127600.1">
    <property type="nucleotide sequence ID" value="NZ_JACJVO010000003.1"/>
</dbReference>
<feature type="region of interest" description="Disordered" evidence="2">
    <location>
        <begin position="29"/>
        <end position="61"/>
    </location>
</feature>
<accession>A0A7X0VVJ3</accession>
<dbReference type="CDD" id="cd13580">
    <property type="entry name" value="PBP2_AlgQ_like_1"/>
    <property type="match status" value="1"/>
</dbReference>
<sequence>MSKKGSVLLGAALIFGLLAGCAGGNDNEGGASPSADTGGSASAPAGASAGSAAPSSPDKPAEITVMLPLNTAETPPDTIKSEVEKLTNTKLTYQFFPADTYEEKLNASLATGSLADATYLKNQATFIQMKSAIRDGQFWEIGPYMDQFPNLSKLKKQVLDNTKVDGKLYSLYVGRPLARQGLVYRKDWADKLGLKAPETVDDVVAMAKAFTEQDPDGDGKPNTIGLTDRNDLIYGAFKTLASWMGTPNGWGEKDGQLQPDFAFPQYIASMDVLKQLRDAKEMNQDFAATSKTDQIKLFTGGQAGLYIGSMADVDSLNKDLIKNVPTAVLDTQALIKGPDGIQATWAIPGYNNVVLFPKSAVKDEAELKQVLAFFDKMMTPEVANMMYWGVEGTHYTVEDGKAKASDNQELTEREVKGFRDSVIGEPETNGMYEGYFTLPARIHGEELTAENEKIAVNDPTAALDSATYTEQGEELQKLITDASYQYMYGKIDKAGFDKAVEQWKSRGGDKIIEEFNAAYKK</sequence>